<feature type="domain" description="DUF7882" evidence="2">
    <location>
        <begin position="1"/>
        <end position="97"/>
    </location>
</feature>
<gene>
    <name evidence="3" type="ORF">Q5716_01065</name>
</gene>
<evidence type="ECO:0000313" key="4">
    <source>
        <dbReference type="Proteomes" id="UP001241072"/>
    </source>
</evidence>
<name>A0ABT9BM03_9MICO</name>
<keyword evidence="3" id="KW-0436">Ligase</keyword>
<dbReference type="Proteomes" id="UP001241072">
    <property type="component" value="Unassembled WGS sequence"/>
</dbReference>
<proteinExistence type="predicted"/>
<accession>A0ABT9BM03</accession>
<feature type="region of interest" description="Disordered" evidence="1">
    <location>
        <begin position="95"/>
        <end position="114"/>
    </location>
</feature>
<evidence type="ECO:0000259" key="2">
    <source>
        <dbReference type="Pfam" id="PF25355"/>
    </source>
</evidence>
<comment type="caution">
    <text evidence="3">The sequence shown here is derived from an EMBL/GenBank/DDBJ whole genome shotgun (WGS) entry which is preliminary data.</text>
</comment>
<keyword evidence="4" id="KW-1185">Reference proteome</keyword>
<sequence>MGYLLYGRPAEEIEIEDRILAHVKIVILAKLRRDESFALSFEHDVADGSGRSTIWLHPSIPLQFNFLGSRQPMINRAWLETLVVAANSNDGLRLLPEPPDVTTGPVPAGSVSKK</sequence>
<evidence type="ECO:0000313" key="3">
    <source>
        <dbReference type="EMBL" id="MDO7880811.1"/>
    </source>
</evidence>
<dbReference type="RefSeq" id="WP_305001240.1">
    <property type="nucleotide sequence ID" value="NZ_JAUQUB010000001.1"/>
</dbReference>
<evidence type="ECO:0000256" key="1">
    <source>
        <dbReference type="SAM" id="MobiDB-lite"/>
    </source>
</evidence>
<dbReference type="GO" id="GO:0016874">
    <property type="term" value="F:ligase activity"/>
    <property type="evidence" value="ECO:0007669"/>
    <property type="project" value="UniProtKB-KW"/>
</dbReference>
<dbReference type="Pfam" id="PF25355">
    <property type="entry name" value="DUF7882"/>
    <property type="match status" value="1"/>
</dbReference>
<reference evidence="3 4" key="1">
    <citation type="submission" date="2023-07" db="EMBL/GenBank/DDBJ databases">
        <title>Protaetiibacter sp. nov WY-16 isolated from soil.</title>
        <authorList>
            <person name="Liu B."/>
            <person name="Wan Y."/>
        </authorList>
    </citation>
    <scope>NUCLEOTIDE SEQUENCE [LARGE SCALE GENOMIC DNA]</scope>
    <source>
        <strain evidence="3 4">WY-16</strain>
    </source>
</reference>
<dbReference type="EMBL" id="JAUQUB010000001">
    <property type="protein sequence ID" value="MDO7880811.1"/>
    <property type="molecule type" value="Genomic_DNA"/>
</dbReference>
<dbReference type="InterPro" id="IPR057204">
    <property type="entry name" value="DUF7882"/>
</dbReference>
<organism evidence="3 4">
    <name type="scientific">Antiquaquibacter soli</name>
    <dbReference type="NCBI Taxonomy" id="3064523"/>
    <lineage>
        <taxon>Bacteria</taxon>
        <taxon>Bacillati</taxon>
        <taxon>Actinomycetota</taxon>
        <taxon>Actinomycetes</taxon>
        <taxon>Micrococcales</taxon>
        <taxon>Microbacteriaceae</taxon>
        <taxon>Antiquaquibacter</taxon>
    </lineage>
</organism>
<protein>
    <submittedName>
        <fullName evidence="3">ATP-dependent DNA ligase</fullName>
    </submittedName>
</protein>